<dbReference type="Proteomes" id="UP001465976">
    <property type="component" value="Unassembled WGS sequence"/>
</dbReference>
<feature type="region of interest" description="Disordered" evidence="1">
    <location>
        <begin position="441"/>
        <end position="484"/>
    </location>
</feature>
<proteinExistence type="predicted"/>
<evidence type="ECO:0000313" key="2">
    <source>
        <dbReference type="EMBL" id="KAL0570412.1"/>
    </source>
</evidence>
<keyword evidence="3" id="KW-1185">Reference proteome</keyword>
<feature type="compositionally biased region" description="Acidic residues" evidence="1">
    <location>
        <begin position="40"/>
        <end position="55"/>
    </location>
</feature>
<dbReference type="Gene3D" id="1.10.287.1490">
    <property type="match status" value="1"/>
</dbReference>
<feature type="compositionally biased region" description="Basic and acidic residues" evidence="1">
    <location>
        <begin position="1"/>
        <end position="12"/>
    </location>
</feature>
<dbReference type="EMBL" id="JBAHYK010000940">
    <property type="protein sequence ID" value="KAL0570412.1"/>
    <property type="molecule type" value="Genomic_DNA"/>
</dbReference>
<reference evidence="2 3" key="1">
    <citation type="submission" date="2024-02" db="EMBL/GenBank/DDBJ databases">
        <title>A draft genome for the cacao thread blight pathogen Marasmius crinis-equi.</title>
        <authorList>
            <person name="Cohen S.P."/>
            <person name="Baruah I.K."/>
            <person name="Amoako-Attah I."/>
            <person name="Bukari Y."/>
            <person name="Meinhardt L.W."/>
            <person name="Bailey B.A."/>
        </authorList>
    </citation>
    <scope>NUCLEOTIDE SEQUENCE [LARGE SCALE GENOMIC DNA]</scope>
    <source>
        <strain evidence="2 3">GH-76</strain>
    </source>
</reference>
<feature type="region of interest" description="Disordered" evidence="1">
    <location>
        <begin position="275"/>
        <end position="341"/>
    </location>
</feature>
<comment type="caution">
    <text evidence="2">The sequence shown here is derived from an EMBL/GenBank/DDBJ whole genome shotgun (WGS) entry which is preliminary data.</text>
</comment>
<sequence>MSRSQSRSDEPRNTSSRIGSHGEQVQEHDEEVGLQWHPEDDIEEAGEGFEEEQGLNDETLSSGTSEEERAHTAVSPTSTSSRTKKRRSRSTRHSSSSSSHPDLDLDPQRQLIQDLERNLGKQTHRLMQLELTNERLEQTLSSQRREAKRATGEITELESSLQESREALESYQDEIEDAVQEIAGLRNDIGDQAATIAALNEDIEAQMKENEKWKKEVEEMKRVMDKKDRMLIDERGVKAKKAAEVVETLAELLKVKQENTRLHGLVVELSRRVEQSAETYEKGKGRAIDNEDSVPTKNVSSPPFTAARDSENDEPLHLPPTPVFTRPDVAGSPRTSRNPFSYTSSDLAPFLDHRASSRTMLEEEILRIADVLMDPSPVKDPAALEMVTKLIKALALAYFVVEVDDGVIERAEQELRMQGGSPSLGDGTARGEVRVAELKERLTQGEALSTREADTLTKNSTAAPRVGSPSTSKTPTSRSSFPLATAPATFSFRFGSAGGSGTGD</sequence>
<feature type="region of interest" description="Disordered" evidence="1">
    <location>
        <begin position="140"/>
        <end position="165"/>
    </location>
</feature>
<protein>
    <submittedName>
        <fullName evidence="2">Uncharacterized protein</fullName>
    </submittedName>
</protein>
<organism evidence="2 3">
    <name type="scientific">Marasmius crinis-equi</name>
    <dbReference type="NCBI Taxonomy" id="585013"/>
    <lineage>
        <taxon>Eukaryota</taxon>
        <taxon>Fungi</taxon>
        <taxon>Dikarya</taxon>
        <taxon>Basidiomycota</taxon>
        <taxon>Agaricomycotina</taxon>
        <taxon>Agaricomycetes</taxon>
        <taxon>Agaricomycetidae</taxon>
        <taxon>Agaricales</taxon>
        <taxon>Marasmiineae</taxon>
        <taxon>Marasmiaceae</taxon>
        <taxon>Marasmius</taxon>
    </lineage>
</organism>
<feature type="compositionally biased region" description="Basic and acidic residues" evidence="1">
    <location>
        <begin position="275"/>
        <end position="289"/>
    </location>
</feature>
<evidence type="ECO:0000256" key="1">
    <source>
        <dbReference type="SAM" id="MobiDB-lite"/>
    </source>
</evidence>
<feature type="compositionally biased region" description="Low complexity" evidence="1">
    <location>
        <begin position="468"/>
        <end position="484"/>
    </location>
</feature>
<name>A0ABR3F585_9AGAR</name>
<evidence type="ECO:0000313" key="3">
    <source>
        <dbReference type="Proteomes" id="UP001465976"/>
    </source>
</evidence>
<gene>
    <name evidence="2" type="ORF">V5O48_011547</name>
</gene>
<accession>A0ABR3F585</accession>
<feature type="region of interest" description="Disordered" evidence="1">
    <location>
        <begin position="1"/>
        <end position="119"/>
    </location>
</feature>
<feature type="compositionally biased region" description="Polar residues" evidence="1">
    <location>
        <begin position="293"/>
        <end position="303"/>
    </location>
</feature>
<feature type="compositionally biased region" description="Basic and acidic residues" evidence="1">
    <location>
        <begin position="441"/>
        <end position="455"/>
    </location>
</feature>
<feature type="compositionally biased region" description="Basic residues" evidence="1">
    <location>
        <begin position="82"/>
        <end position="92"/>
    </location>
</feature>
<feature type="compositionally biased region" description="Basic and acidic residues" evidence="1">
    <location>
        <begin position="140"/>
        <end position="151"/>
    </location>
</feature>